<dbReference type="GO" id="GO:0000981">
    <property type="term" value="F:DNA-binding transcription factor activity, RNA polymerase II-specific"/>
    <property type="evidence" value="ECO:0007669"/>
    <property type="project" value="InterPro"/>
</dbReference>
<reference evidence="5 6" key="1">
    <citation type="submission" date="2019-09" db="EMBL/GenBank/DDBJ databases">
        <title>Draft genome of the ectomycorrhizal ascomycete Sphaerosporella brunnea.</title>
        <authorList>
            <consortium name="DOE Joint Genome Institute"/>
            <person name="Benucci G.M."/>
            <person name="Marozzi G."/>
            <person name="Antonielli L."/>
            <person name="Sanchez S."/>
            <person name="Marco P."/>
            <person name="Wang X."/>
            <person name="Falini L.B."/>
            <person name="Barry K."/>
            <person name="Haridas S."/>
            <person name="Lipzen A."/>
            <person name="Labutti K."/>
            <person name="Grigoriev I.V."/>
            <person name="Murat C."/>
            <person name="Martin F."/>
            <person name="Albertini E."/>
            <person name="Donnini D."/>
            <person name="Bonito G."/>
        </authorList>
    </citation>
    <scope>NUCLEOTIDE SEQUENCE [LARGE SCALE GENOMIC DNA]</scope>
    <source>
        <strain evidence="5 6">Sb_GMNB300</strain>
    </source>
</reference>
<sequence>MYHPLSAASDAASAQLLHDGELQTSPAAFSFHVDDQSPLPLDPSLTYSHFPEHSFQPSLSPPVSSAINGLPRYPQSHLDGYFPMPESSQSHNAGKAPRRRRSAGGADAVKHRRTRSGCFTCRTRRVKCDETHPICERCQKGGRDCTYPDVAPNTKVATVQKRREKPAVAEGAREGSSSLEDVEEEEEADDYEDDPSPPEIRPRLKASASESHLKTNIRREPWPSDDQNRRSKSRKTAYSVDQSPSPHTHDSSTPNSPAGNMRRSVSTQSLVNSPSWAHLPHGVAFYLNFHQQMLTHHHYLVKGDNDDFFKVTLLDRAVKNNALLYAVAAFASFHYSVFHTTCAFQTFLEYYNEAIALLRVSLNEEHTIETVMTILQLAIFEEYLAIGQV</sequence>
<dbReference type="EMBL" id="VXIS01000293">
    <property type="protein sequence ID" value="KAA8895005.1"/>
    <property type="molecule type" value="Genomic_DNA"/>
</dbReference>
<dbReference type="InterPro" id="IPR021858">
    <property type="entry name" value="Fun_TF"/>
</dbReference>
<dbReference type="PANTHER" id="PTHR37534">
    <property type="entry name" value="TRANSCRIPTIONAL ACTIVATOR PROTEIN UGA3"/>
    <property type="match status" value="1"/>
</dbReference>
<dbReference type="OrthoDB" id="5278208at2759"/>
<comment type="caution">
    <text evidence="5">The sequence shown here is derived from an EMBL/GenBank/DDBJ whole genome shotgun (WGS) entry which is preliminary data.</text>
</comment>
<dbReference type="GO" id="GO:0005634">
    <property type="term" value="C:nucleus"/>
    <property type="evidence" value="ECO:0007669"/>
    <property type="project" value="TreeGrafter"/>
</dbReference>
<dbReference type="GO" id="GO:0008270">
    <property type="term" value="F:zinc ion binding"/>
    <property type="evidence" value="ECO:0007669"/>
    <property type="project" value="InterPro"/>
</dbReference>
<dbReference type="Pfam" id="PF11951">
    <property type="entry name" value="Fungal_trans_2"/>
    <property type="match status" value="1"/>
</dbReference>
<feature type="compositionally biased region" description="Low complexity" evidence="3">
    <location>
        <begin position="243"/>
        <end position="257"/>
    </location>
</feature>
<feature type="region of interest" description="Disordered" evidence="3">
    <location>
        <begin position="158"/>
        <end position="267"/>
    </location>
</feature>
<name>A0A5J5EH25_9PEZI</name>
<dbReference type="SUPFAM" id="SSF57701">
    <property type="entry name" value="Zn2/Cys6 DNA-binding domain"/>
    <property type="match status" value="1"/>
</dbReference>
<evidence type="ECO:0000256" key="2">
    <source>
        <dbReference type="ARBA" id="ARBA00023242"/>
    </source>
</evidence>
<organism evidence="5 6">
    <name type="scientific">Sphaerosporella brunnea</name>
    <dbReference type="NCBI Taxonomy" id="1250544"/>
    <lineage>
        <taxon>Eukaryota</taxon>
        <taxon>Fungi</taxon>
        <taxon>Dikarya</taxon>
        <taxon>Ascomycota</taxon>
        <taxon>Pezizomycotina</taxon>
        <taxon>Pezizomycetes</taxon>
        <taxon>Pezizales</taxon>
        <taxon>Pyronemataceae</taxon>
        <taxon>Sphaerosporella</taxon>
    </lineage>
</organism>
<feature type="compositionally biased region" description="Polar residues" evidence="3">
    <location>
        <begin position="55"/>
        <end position="67"/>
    </location>
</feature>
<dbReference type="PROSITE" id="PS50048">
    <property type="entry name" value="ZN2_CY6_FUNGAL_2"/>
    <property type="match status" value="1"/>
</dbReference>
<dbReference type="InterPro" id="IPR001138">
    <property type="entry name" value="Zn2Cys6_DnaBD"/>
</dbReference>
<feature type="compositionally biased region" description="Acidic residues" evidence="3">
    <location>
        <begin position="180"/>
        <end position="196"/>
    </location>
</feature>
<accession>A0A5J5EH25</accession>
<dbReference type="Pfam" id="PF00172">
    <property type="entry name" value="Zn_clus"/>
    <property type="match status" value="1"/>
</dbReference>
<dbReference type="GO" id="GO:0045944">
    <property type="term" value="P:positive regulation of transcription by RNA polymerase II"/>
    <property type="evidence" value="ECO:0007669"/>
    <property type="project" value="TreeGrafter"/>
</dbReference>
<gene>
    <name evidence="5" type="ORF">FN846DRAFT_912222</name>
</gene>
<keyword evidence="2" id="KW-0539">Nucleus</keyword>
<keyword evidence="6" id="KW-1185">Reference proteome</keyword>
<protein>
    <recommendedName>
        <fullName evidence="4">Zn(2)-C6 fungal-type domain-containing protein</fullName>
    </recommendedName>
</protein>
<evidence type="ECO:0000256" key="3">
    <source>
        <dbReference type="SAM" id="MobiDB-lite"/>
    </source>
</evidence>
<dbReference type="InParanoid" id="A0A5J5EH25"/>
<dbReference type="Proteomes" id="UP000326924">
    <property type="component" value="Unassembled WGS sequence"/>
</dbReference>
<feature type="compositionally biased region" description="Basic and acidic residues" evidence="3">
    <location>
        <begin position="211"/>
        <end position="229"/>
    </location>
</feature>
<feature type="region of interest" description="Disordered" evidence="3">
    <location>
        <begin position="52"/>
        <end position="109"/>
    </location>
</feature>
<dbReference type="CDD" id="cd00067">
    <property type="entry name" value="GAL4"/>
    <property type="match status" value="1"/>
</dbReference>
<evidence type="ECO:0000256" key="1">
    <source>
        <dbReference type="ARBA" id="ARBA00004123"/>
    </source>
</evidence>
<evidence type="ECO:0000313" key="5">
    <source>
        <dbReference type="EMBL" id="KAA8895005.1"/>
    </source>
</evidence>
<dbReference type="GO" id="GO:0000976">
    <property type="term" value="F:transcription cis-regulatory region binding"/>
    <property type="evidence" value="ECO:0007669"/>
    <property type="project" value="TreeGrafter"/>
</dbReference>
<evidence type="ECO:0000259" key="4">
    <source>
        <dbReference type="PROSITE" id="PS50048"/>
    </source>
</evidence>
<proteinExistence type="predicted"/>
<dbReference type="Gene3D" id="4.10.240.10">
    <property type="entry name" value="Zn(2)-C6 fungal-type DNA-binding domain"/>
    <property type="match status" value="1"/>
</dbReference>
<dbReference type="SMART" id="SM00066">
    <property type="entry name" value="GAL4"/>
    <property type="match status" value="1"/>
</dbReference>
<dbReference type="PROSITE" id="PS00463">
    <property type="entry name" value="ZN2_CY6_FUNGAL_1"/>
    <property type="match status" value="1"/>
</dbReference>
<dbReference type="InterPro" id="IPR036864">
    <property type="entry name" value="Zn2-C6_fun-type_DNA-bd_sf"/>
</dbReference>
<feature type="domain" description="Zn(2)-C6 fungal-type" evidence="4">
    <location>
        <begin position="117"/>
        <end position="147"/>
    </location>
</feature>
<evidence type="ECO:0000313" key="6">
    <source>
        <dbReference type="Proteomes" id="UP000326924"/>
    </source>
</evidence>
<dbReference type="AlphaFoldDB" id="A0A5J5EH25"/>
<dbReference type="PANTHER" id="PTHR37534:SF10">
    <property type="entry name" value="ZN(II)2CYS6 TRANSCRIPTION FACTOR (EUROFUNG)"/>
    <property type="match status" value="1"/>
</dbReference>
<comment type="subcellular location">
    <subcellularLocation>
        <location evidence="1">Nucleus</location>
    </subcellularLocation>
</comment>